<organism evidence="3 4">
    <name type="scientific">Plakobranchus ocellatus</name>
    <dbReference type="NCBI Taxonomy" id="259542"/>
    <lineage>
        <taxon>Eukaryota</taxon>
        <taxon>Metazoa</taxon>
        <taxon>Spiralia</taxon>
        <taxon>Lophotrochozoa</taxon>
        <taxon>Mollusca</taxon>
        <taxon>Gastropoda</taxon>
        <taxon>Heterobranchia</taxon>
        <taxon>Euthyneura</taxon>
        <taxon>Panpulmonata</taxon>
        <taxon>Sacoglossa</taxon>
        <taxon>Placobranchoidea</taxon>
        <taxon>Plakobranchidae</taxon>
        <taxon>Plakobranchus</taxon>
    </lineage>
</organism>
<evidence type="ECO:0000256" key="2">
    <source>
        <dbReference type="SAM" id="SignalP"/>
    </source>
</evidence>
<gene>
    <name evidence="3" type="ORF">PoB_002603700</name>
</gene>
<reference evidence="3 4" key="1">
    <citation type="journal article" date="2021" name="Elife">
        <title>Chloroplast acquisition without the gene transfer in kleptoplastic sea slugs, Plakobranchus ocellatus.</title>
        <authorList>
            <person name="Maeda T."/>
            <person name="Takahashi S."/>
            <person name="Yoshida T."/>
            <person name="Shimamura S."/>
            <person name="Takaki Y."/>
            <person name="Nagai Y."/>
            <person name="Toyoda A."/>
            <person name="Suzuki Y."/>
            <person name="Arimoto A."/>
            <person name="Ishii H."/>
            <person name="Satoh N."/>
            <person name="Nishiyama T."/>
            <person name="Hasebe M."/>
            <person name="Maruyama T."/>
            <person name="Minagawa J."/>
            <person name="Obokata J."/>
            <person name="Shigenobu S."/>
        </authorList>
    </citation>
    <scope>NUCLEOTIDE SEQUENCE [LARGE SCALE GENOMIC DNA]</scope>
</reference>
<comment type="caution">
    <text evidence="3">The sequence shown here is derived from an EMBL/GenBank/DDBJ whole genome shotgun (WGS) entry which is preliminary data.</text>
</comment>
<dbReference type="Proteomes" id="UP000735302">
    <property type="component" value="Unassembled WGS sequence"/>
</dbReference>
<sequence length="128" mass="13957">MPISCPSPTPHFFLVFVGRVGLLIGTAKANELFAQKPIFHDWIGSEVYADVSLIVNGDDCQAQPSLILEPQIESAAPEPIREPSAGPSDLNQFEPSAGPSVPNPNQCRQRKRRGTKENLCCLPDYQAI</sequence>
<keyword evidence="2" id="KW-0732">Signal</keyword>
<evidence type="ECO:0000313" key="3">
    <source>
        <dbReference type="EMBL" id="GFN99531.1"/>
    </source>
</evidence>
<name>A0AAV3ZY95_9GAST</name>
<dbReference type="EMBL" id="BLXT01003003">
    <property type="protein sequence ID" value="GFN99531.1"/>
    <property type="molecule type" value="Genomic_DNA"/>
</dbReference>
<feature type="chain" id="PRO_5043966042" evidence="2">
    <location>
        <begin position="30"/>
        <end position="128"/>
    </location>
</feature>
<accession>A0AAV3ZY95</accession>
<evidence type="ECO:0000256" key="1">
    <source>
        <dbReference type="SAM" id="MobiDB-lite"/>
    </source>
</evidence>
<feature type="region of interest" description="Disordered" evidence="1">
    <location>
        <begin position="73"/>
        <end position="113"/>
    </location>
</feature>
<dbReference type="AlphaFoldDB" id="A0AAV3ZY95"/>
<keyword evidence="4" id="KW-1185">Reference proteome</keyword>
<feature type="signal peptide" evidence="2">
    <location>
        <begin position="1"/>
        <end position="29"/>
    </location>
</feature>
<proteinExistence type="predicted"/>
<evidence type="ECO:0000313" key="4">
    <source>
        <dbReference type="Proteomes" id="UP000735302"/>
    </source>
</evidence>
<protein>
    <submittedName>
        <fullName evidence="3">Uncharacterized protein</fullName>
    </submittedName>
</protein>